<proteinExistence type="predicted"/>
<comment type="caution">
    <text evidence="1">The sequence shown here is derived from an EMBL/GenBank/DDBJ whole genome shotgun (WGS) entry which is preliminary data.</text>
</comment>
<name>A0A8J5T5D8_ZIZPA</name>
<protein>
    <submittedName>
        <fullName evidence="1">Uncharacterized protein</fullName>
    </submittedName>
</protein>
<evidence type="ECO:0000313" key="1">
    <source>
        <dbReference type="EMBL" id="KAG8078997.1"/>
    </source>
</evidence>
<evidence type="ECO:0000313" key="2">
    <source>
        <dbReference type="Proteomes" id="UP000729402"/>
    </source>
</evidence>
<gene>
    <name evidence="1" type="ORF">GUJ93_ZPchr0007g4285</name>
</gene>
<dbReference type="AlphaFoldDB" id="A0A8J5T5D8"/>
<reference evidence="1" key="1">
    <citation type="journal article" date="2021" name="bioRxiv">
        <title>Whole Genome Assembly and Annotation of Northern Wild Rice, Zizania palustris L., Supports a Whole Genome Duplication in the Zizania Genus.</title>
        <authorList>
            <person name="Haas M."/>
            <person name="Kono T."/>
            <person name="Macchietto M."/>
            <person name="Millas R."/>
            <person name="McGilp L."/>
            <person name="Shao M."/>
            <person name="Duquette J."/>
            <person name="Hirsch C.N."/>
            <person name="Kimball J."/>
        </authorList>
    </citation>
    <scope>NUCLEOTIDE SEQUENCE</scope>
    <source>
        <tissue evidence="1">Fresh leaf tissue</tissue>
    </source>
</reference>
<reference evidence="1" key="2">
    <citation type="submission" date="2021-02" db="EMBL/GenBank/DDBJ databases">
        <authorList>
            <person name="Kimball J.A."/>
            <person name="Haas M.W."/>
            <person name="Macchietto M."/>
            <person name="Kono T."/>
            <person name="Duquette J."/>
            <person name="Shao M."/>
        </authorList>
    </citation>
    <scope>NUCLEOTIDE SEQUENCE</scope>
    <source>
        <tissue evidence="1">Fresh leaf tissue</tissue>
    </source>
</reference>
<dbReference type="EMBL" id="JAAALK010000282">
    <property type="protein sequence ID" value="KAG8078996.1"/>
    <property type="molecule type" value="Genomic_DNA"/>
</dbReference>
<sequence length="63" mass="7225">MIKRKMLGFVHICKSLVMDDPSGINILEIEMMDKAQGFVAHSKFDILCYTEVRAELMNSNTEM</sequence>
<dbReference type="Proteomes" id="UP000729402">
    <property type="component" value="Unassembled WGS sequence"/>
</dbReference>
<keyword evidence="2" id="KW-1185">Reference proteome</keyword>
<dbReference type="EMBL" id="JAAALK010000282">
    <property type="protein sequence ID" value="KAG8078997.1"/>
    <property type="molecule type" value="Genomic_DNA"/>
</dbReference>
<organism evidence="1 2">
    <name type="scientific">Zizania palustris</name>
    <name type="common">Northern wild rice</name>
    <dbReference type="NCBI Taxonomy" id="103762"/>
    <lineage>
        <taxon>Eukaryota</taxon>
        <taxon>Viridiplantae</taxon>
        <taxon>Streptophyta</taxon>
        <taxon>Embryophyta</taxon>
        <taxon>Tracheophyta</taxon>
        <taxon>Spermatophyta</taxon>
        <taxon>Magnoliopsida</taxon>
        <taxon>Liliopsida</taxon>
        <taxon>Poales</taxon>
        <taxon>Poaceae</taxon>
        <taxon>BOP clade</taxon>
        <taxon>Oryzoideae</taxon>
        <taxon>Oryzeae</taxon>
        <taxon>Zizaniinae</taxon>
        <taxon>Zizania</taxon>
    </lineage>
</organism>
<accession>A0A8J5T5D8</accession>